<gene>
    <name evidence="7" type="ORF">HJC23_010073</name>
</gene>
<dbReference type="Gene3D" id="2.130.10.10">
    <property type="entry name" value="YVTN repeat-like/Quinoprotein amine dehydrogenase"/>
    <property type="match status" value="1"/>
</dbReference>
<feature type="repeat" description="WD" evidence="5">
    <location>
        <begin position="358"/>
        <end position="393"/>
    </location>
</feature>
<dbReference type="InterPro" id="IPR015943">
    <property type="entry name" value="WD40/YVTN_repeat-like_dom_sf"/>
</dbReference>
<feature type="compositionally biased region" description="Polar residues" evidence="6">
    <location>
        <begin position="495"/>
        <end position="505"/>
    </location>
</feature>
<feature type="region of interest" description="Disordered" evidence="6">
    <location>
        <begin position="493"/>
        <end position="512"/>
    </location>
</feature>
<dbReference type="SUPFAM" id="SSF50978">
    <property type="entry name" value="WD40 repeat-like"/>
    <property type="match status" value="1"/>
</dbReference>
<dbReference type="InterPro" id="IPR042238">
    <property type="entry name" value="Rad28/ERCC8/Ckn1/ATCSA-1"/>
</dbReference>
<name>A0ABD3Q384_9STRA</name>
<keyword evidence="8" id="KW-1185">Reference proteome</keyword>
<dbReference type="AlphaFoldDB" id="A0ABD3Q384"/>
<evidence type="ECO:0000256" key="1">
    <source>
        <dbReference type="ARBA" id="ARBA00022574"/>
    </source>
</evidence>
<dbReference type="EMBL" id="JABMIG020000078">
    <property type="protein sequence ID" value="KAL3794645.1"/>
    <property type="molecule type" value="Genomic_DNA"/>
</dbReference>
<dbReference type="Pfam" id="PF00400">
    <property type="entry name" value="WD40"/>
    <property type="match status" value="1"/>
</dbReference>
<reference evidence="7 8" key="1">
    <citation type="journal article" date="2020" name="G3 (Bethesda)">
        <title>Improved Reference Genome for Cyclotella cryptica CCMP332, a Model for Cell Wall Morphogenesis, Salinity Adaptation, and Lipid Production in Diatoms (Bacillariophyta).</title>
        <authorList>
            <person name="Roberts W.R."/>
            <person name="Downey K.M."/>
            <person name="Ruck E.C."/>
            <person name="Traller J.C."/>
            <person name="Alverson A.J."/>
        </authorList>
    </citation>
    <scope>NUCLEOTIDE SEQUENCE [LARGE SCALE GENOMIC DNA]</scope>
    <source>
        <strain evidence="7 8">CCMP332</strain>
    </source>
</reference>
<dbReference type="InterPro" id="IPR001680">
    <property type="entry name" value="WD40_rpt"/>
</dbReference>
<keyword evidence="1 5" id="KW-0853">WD repeat</keyword>
<dbReference type="GO" id="GO:0006281">
    <property type="term" value="P:DNA repair"/>
    <property type="evidence" value="ECO:0007669"/>
    <property type="project" value="UniProtKB-KW"/>
</dbReference>
<proteinExistence type="predicted"/>
<dbReference type="PROSITE" id="PS50082">
    <property type="entry name" value="WD_REPEATS_2"/>
    <property type="match status" value="1"/>
</dbReference>
<protein>
    <submittedName>
        <fullName evidence="7">Uncharacterized protein</fullName>
    </submittedName>
</protein>
<dbReference type="PANTHER" id="PTHR46202:SF1">
    <property type="entry name" value="DNA EXCISION REPAIR PROTEIN ERCC-8"/>
    <property type="match status" value="1"/>
</dbReference>
<evidence type="ECO:0000256" key="2">
    <source>
        <dbReference type="ARBA" id="ARBA00022737"/>
    </source>
</evidence>
<evidence type="ECO:0000313" key="8">
    <source>
        <dbReference type="Proteomes" id="UP001516023"/>
    </source>
</evidence>
<evidence type="ECO:0000256" key="5">
    <source>
        <dbReference type="PROSITE-ProRule" id="PRU00221"/>
    </source>
</evidence>
<keyword evidence="2" id="KW-0677">Repeat</keyword>
<accession>A0ABD3Q384</accession>
<dbReference type="PANTHER" id="PTHR46202">
    <property type="entry name" value="DNA EXCISION REPAIR PROTEIN ERCC-8"/>
    <property type="match status" value="1"/>
</dbReference>
<evidence type="ECO:0000313" key="7">
    <source>
        <dbReference type="EMBL" id="KAL3794645.1"/>
    </source>
</evidence>
<dbReference type="PROSITE" id="PS00678">
    <property type="entry name" value="WD_REPEATS_1"/>
    <property type="match status" value="1"/>
</dbReference>
<organism evidence="7 8">
    <name type="scientific">Cyclotella cryptica</name>
    <dbReference type="NCBI Taxonomy" id="29204"/>
    <lineage>
        <taxon>Eukaryota</taxon>
        <taxon>Sar</taxon>
        <taxon>Stramenopiles</taxon>
        <taxon>Ochrophyta</taxon>
        <taxon>Bacillariophyta</taxon>
        <taxon>Coscinodiscophyceae</taxon>
        <taxon>Thalassiosirophycidae</taxon>
        <taxon>Stephanodiscales</taxon>
        <taxon>Stephanodiscaceae</taxon>
        <taxon>Cyclotella</taxon>
    </lineage>
</organism>
<dbReference type="Proteomes" id="UP001516023">
    <property type="component" value="Unassembled WGS sequence"/>
</dbReference>
<keyword evidence="4" id="KW-0234">DNA repair</keyword>
<dbReference type="InterPro" id="IPR036322">
    <property type="entry name" value="WD40_repeat_dom_sf"/>
</dbReference>
<evidence type="ECO:0000256" key="6">
    <source>
        <dbReference type="SAM" id="MobiDB-lite"/>
    </source>
</evidence>
<dbReference type="PRINTS" id="PR00320">
    <property type="entry name" value="GPROTEINBRPT"/>
</dbReference>
<sequence>MSRKHRVSSLWHRRSIPSHLHWRSALGSAASWSGSGNSSRGVVLLDSLEDHCDDDKDSSLGLLRPIGSDKRMFHLPCSLLDRIMTLREENEFTWGYSATATTQTDKSHSHPNPTVAMGQMTHQKMKLLPHPRIVGPVSLSGPSRLSRHGGIACMELDGGHCKGELCELPPRYLLVGSDGNDCSIAKYDLLYFGSDEYLNHHSRSAISYVSDDSLSMPAVTYRPISRSIRNNETKMGEGRVNMGSLPSGHRYPLLGTKWYPADNGSFVSASISGEILVWDAKSFVPVFATSTHVHTRLSTSSLEVNKAVAPLQCMDLPKSPHACPHGQALLALGLGGGDGRSVIQLCDAFSGGSATHELVGHDGGVNVVAWDPCHPFRLASGGEDGTVRLWDVRKVGPHACLGVLNKDRGYFDQMDSGFDLSFPPLKQQRAEVYLRASVKGIESHSGPVSASIAASVGNKKGGAEKGGLDPAVACGGRLFPHVYGGGSTTGVKYRNNLSPTSPNKSLRTRRRMSRKSSIAIVQLGSRSTSMLFSTSTSGPNTMTQIFGYPLYQRGSKQDPHPEIKLQGHLDDITCLTPVSRAWDNLSMGSSNTRNDMRLLSGGKDGIVLTWGIPVEESSGLMYRSDHRAGLADNRSDILSVLRRQSRHGRDRVSQF</sequence>
<dbReference type="InterPro" id="IPR019775">
    <property type="entry name" value="WD40_repeat_CS"/>
</dbReference>
<keyword evidence="3" id="KW-0227">DNA damage</keyword>
<evidence type="ECO:0000256" key="4">
    <source>
        <dbReference type="ARBA" id="ARBA00023204"/>
    </source>
</evidence>
<evidence type="ECO:0000256" key="3">
    <source>
        <dbReference type="ARBA" id="ARBA00022763"/>
    </source>
</evidence>
<dbReference type="InterPro" id="IPR020472">
    <property type="entry name" value="WD40_PAC1"/>
</dbReference>
<comment type="caution">
    <text evidence="7">The sequence shown here is derived from an EMBL/GenBank/DDBJ whole genome shotgun (WGS) entry which is preliminary data.</text>
</comment>
<dbReference type="SMART" id="SM00320">
    <property type="entry name" value="WD40"/>
    <property type="match status" value="3"/>
</dbReference>
<dbReference type="PROSITE" id="PS50294">
    <property type="entry name" value="WD_REPEATS_REGION"/>
    <property type="match status" value="1"/>
</dbReference>